<dbReference type="EMBL" id="CAJGYO010000005">
    <property type="protein sequence ID" value="CAD6229284.1"/>
    <property type="molecule type" value="Genomic_DNA"/>
</dbReference>
<dbReference type="InterPro" id="IPR046364">
    <property type="entry name" value="Exo70_C"/>
</dbReference>
<accession>A0A811NY18</accession>
<organism evidence="5 6">
    <name type="scientific">Miscanthus lutarioriparius</name>
    <dbReference type="NCBI Taxonomy" id="422564"/>
    <lineage>
        <taxon>Eukaryota</taxon>
        <taxon>Viridiplantae</taxon>
        <taxon>Streptophyta</taxon>
        <taxon>Embryophyta</taxon>
        <taxon>Tracheophyta</taxon>
        <taxon>Spermatophyta</taxon>
        <taxon>Magnoliopsida</taxon>
        <taxon>Liliopsida</taxon>
        <taxon>Poales</taxon>
        <taxon>Poaceae</taxon>
        <taxon>PACMAD clade</taxon>
        <taxon>Panicoideae</taxon>
        <taxon>Andropogonodae</taxon>
        <taxon>Andropogoneae</taxon>
        <taxon>Saccharinae</taxon>
        <taxon>Miscanthus</taxon>
    </lineage>
</organism>
<comment type="function">
    <text evidence="3">Component of the exocyst complex.</text>
</comment>
<evidence type="ECO:0000313" key="6">
    <source>
        <dbReference type="Proteomes" id="UP000604825"/>
    </source>
</evidence>
<evidence type="ECO:0000256" key="2">
    <source>
        <dbReference type="ARBA" id="ARBA00022448"/>
    </source>
</evidence>
<gene>
    <name evidence="5" type="ORF">NCGR_LOCUS19886</name>
</gene>
<dbReference type="Pfam" id="PF20669">
    <property type="entry name" value="Exo70_N"/>
    <property type="match status" value="1"/>
</dbReference>
<dbReference type="AlphaFoldDB" id="A0A811NY18"/>
<proteinExistence type="inferred from homology"/>
<evidence type="ECO:0000313" key="5">
    <source>
        <dbReference type="EMBL" id="CAD6229284.1"/>
    </source>
</evidence>
<evidence type="ECO:0000259" key="4">
    <source>
        <dbReference type="Pfam" id="PF03081"/>
    </source>
</evidence>
<dbReference type="Gene3D" id="1.20.1280.170">
    <property type="entry name" value="Exocyst complex component Exo70"/>
    <property type="match status" value="2"/>
</dbReference>
<dbReference type="InterPro" id="IPR016159">
    <property type="entry name" value="Cullin_repeat-like_dom_sf"/>
</dbReference>
<comment type="caution">
    <text evidence="5">The sequence shown here is derived from an EMBL/GenBank/DDBJ whole genome shotgun (WGS) entry which is preliminary data.</text>
</comment>
<keyword evidence="3" id="KW-0653">Protein transport</keyword>
<evidence type="ECO:0000256" key="1">
    <source>
        <dbReference type="ARBA" id="ARBA00006756"/>
    </source>
</evidence>
<reference evidence="5" key="1">
    <citation type="submission" date="2020-10" db="EMBL/GenBank/DDBJ databases">
        <authorList>
            <person name="Han B."/>
            <person name="Lu T."/>
            <person name="Zhao Q."/>
            <person name="Huang X."/>
            <person name="Zhao Y."/>
        </authorList>
    </citation>
    <scope>NUCLEOTIDE SEQUENCE</scope>
</reference>
<dbReference type="InterPro" id="IPR004140">
    <property type="entry name" value="Exo70"/>
</dbReference>
<comment type="similarity">
    <text evidence="1 3">Belongs to the EXO70 family.</text>
</comment>
<dbReference type="PANTHER" id="PTHR12542:SF115">
    <property type="entry name" value="EXOCYST SUBUNIT EXO70 FAMILY PROTEIN"/>
    <property type="match status" value="1"/>
</dbReference>
<dbReference type="GO" id="GO:0005546">
    <property type="term" value="F:phosphatidylinositol-4,5-bisphosphate binding"/>
    <property type="evidence" value="ECO:0007669"/>
    <property type="project" value="InterPro"/>
</dbReference>
<protein>
    <recommendedName>
        <fullName evidence="3">Exocyst subunit Exo70 family protein</fullName>
    </recommendedName>
</protein>
<feature type="domain" description="Exocyst complex subunit Exo70 C-terminal" evidence="4">
    <location>
        <begin position="186"/>
        <end position="314"/>
    </location>
</feature>
<dbReference type="SUPFAM" id="SSF74788">
    <property type="entry name" value="Cullin repeat-like"/>
    <property type="match status" value="2"/>
</dbReference>
<dbReference type="OrthoDB" id="1432752at2759"/>
<dbReference type="GO" id="GO:0000145">
    <property type="term" value="C:exocyst"/>
    <property type="evidence" value="ECO:0007669"/>
    <property type="project" value="InterPro"/>
</dbReference>
<dbReference type="Proteomes" id="UP000604825">
    <property type="component" value="Unassembled WGS sequence"/>
</dbReference>
<dbReference type="GO" id="GO:0015031">
    <property type="term" value="P:protein transport"/>
    <property type="evidence" value="ECO:0007669"/>
    <property type="project" value="UniProtKB-KW"/>
</dbReference>
<dbReference type="Pfam" id="PF03081">
    <property type="entry name" value="Exo70_C"/>
    <property type="match status" value="1"/>
</dbReference>
<keyword evidence="3" id="KW-0268">Exocytosis</keyword>
<dbReference type="PANTHER" id="PTHR12542">
    <property type="entry name" value="EXOCYST COMPLEX PROTEIN EXO70"/>
    <property type="match status" value="1"/>
</dbReference>
<keyword evidence="2 3" id="KW-0813">Transport</keyword>
<keyword evidence="6" id="KW-1185">Reference proteome</keyword>
<name>A0A811NY18_9POAL</name>
<dbReference type="GO" id="GO:0006887">
    <property type="term" value="P:exocytosis"/>
    <property type="evidence" value="ECO:0007669"/>
    <property type="project" value="UniProtKB-KW"/>
</dbReference>
<sequence length="433" mass="48958">MEETLQALNDLISQFLSLDRSLWSSSDDADAFLEAVDELTSTIHGLENTSADHVLLESFDLLLERCSTRLKVEFQQLVGTSGFSDDHGDHNFKRSQNEDDNHTFVVQPVRNFDIIVDALPEGVVTEANRIARRMIAAGFGDTCAETYASARRNFIDESIARLGVNAHFEELCKSTSWEELETQIMRWIPAIRVVFHILIPSERHLCNCIFEEFTSYTNLAFAAACKPFLQLLSFAKVIAAAGHNPECLFRIVDMYDALTDILPVLDEAFDHEVAALRECLGLSIKGIFVALEKLIRCDPCESSPRDGGLHPITRVISAKVQQWVLEYRRATWGRAIAILETDRRSDSSLSIMLEKLNHFHNFVEAICQVQSRWVLVDKQQAVNLSIMVEELVIPVYRDTTEMLKATEAVGVSYVRPEDVKSRIQRLFKAMAKS</sequence>
<evidence type="ECO:0000256" key="3">
    <source>
        <dbReference type="RuleBase" id="RU365026"/>
    </source>
</evidence>